<dbReference type="EMBL" id="LAZR01049604">
    <property type="protein sequence ID" value="KKK89272.1"/>
    <property type="molecule type" value="Genomic_DNA"/>
</dbReference>
<protein>
    <submittedName>
        <fullName evidence="2">Uncharacterized protein</fullName>
    </submittedName>
</protein>
<feature type="region of interest" description="Disordered" evidence="1">
    <location>
        <begin position="30"/>
        <end position="114"/>
    </location>
</feature>
<reference evidence="2" key="1">
    <citation type="journal article" date="2015" name="Nature">
        <title>Complex archaea that bridge the gap between prokaryotes and eukaryotes.</title>
        <authorList>
            <person name="Spang A."/>
            <person name="Saw J.H."/>
            <person name="Jorgensen S.L."/>
            <person name="Zaremba-Niedzwiedzka K."/>
            <person name="Martijn J."/>
            <person name="Lind A.E."/>
            <person name="van Eijk R."/>
            <person name="Schleper C."/>
            <person name="Guy L."/>
            <person name="Ettema T.J."/>
        </authorList>
    </citation>
    <scope>NUCLEOTIDE SEQUENCE</scope>
</reference>
<evidence type="ECO:0000313" key="2">
    <source>
        <dbReference type="EMBL" id="KKK89272.1"/>
    </source>
</evidence>
<organism evidence="2">
    <name type="scientific">marine sediment metagenome</name>
    <dbReference type="NCBI Taxonomy" id="412755"/>
    <lineage>
        <taxon>unclassified sequences</taxon>
        <taxon>metagenomes</taxon>
        <taxon>ecological metagenomes</taxon>
    </lineage>
</organism>
<sequence>HGREMWDERYSDICDLLKKARKLLHDIEREAEAAEGQQQGQEAKQVVGKADPSDTPPKPGFKEQAAYPRSQSRPTFLRRPPTGKRPPMYKPTAGQAQRSVGKVVRKAAKAAAGR</sequence>
<comment type="caution">
    <text evidence="2">The sequence shown here is derived from an EMBL/GenBank/DDBJ whole genome shotgun (WGS) entry which is preliminary data.</text>
</comment>
<evidence type="ECO:0000256" key="1">
    <source>
        <dbReference type="SAM" id="MobiDB-lite"/>
    </source>
</evidence>
<accession>A0A0F8Z657</accession>
<gene>
    <name evidence="2" type="ORF">LCGC14_2734780</name>
</gene>
<feature type="non-terminal residue" evidence="2">
    <location>
        <position position="1"/>
    </location>
</feature>
<name>A0A0F8Z657_9ZZZZ</name>
<proteinExistence type="predicted"/>
<dbReference type="AlphaFoldDB" id="A0A0F8Z657"/>
<feature type="compositionally biased region" description="Low complexity" evidence="1">
    <location>
        <begin position="34"/>
        <end position="43"/>
    </location>
</feature>